<protein>
    <recommendedName>
        <fullName evidence="4">Porin</fullName>
    </recommendedName>
</protein>
<accession>A0A3M0C3Y5</accession>
<gene>
    <name evidence="2" type="ORF">BXY39_3316</name>
</gene>
<feature type="region of interest" description="Disordered" evidence="1">
    <location>
        <begin position="41"/>
        <end position="73"/>
    </location>
</feature>
<evidence type="ECO:0008006" key="4">
    <source>
        <dbReference type="Google" id="ProtNLM"/>
    </source>
</evidence>
<name>A0A3M0C3Y5_9PROT</name>
<feature type="compositionally biased region" description="Basic and acidic residues" evidence="1">
    <location>
        <begin position="41"/>
        <end position="54"/>
    </location>
</feature>
<comment type="caution">
    <text evidence="2">The sequence shown here is derived from an EMBL/GenBank/DDBJ whole genome shotgun (WGS) entry which is preliminary data.</text>
</comment>
<evidence type="ECO:0000313" key="3">
    <source>
        <dbReference type="Proteomes" id="UP000271227"/>
    </source>
</evidence>
<dbReference type="Proteomes" id="UP000271227">
    <property type="component" value="Unassembled WGS sequence"/>
</dbReference>
<dbReference type="EMBL" id="REFR01000015">
    <property type="protein sequence ID" value="RMB01809.1"/>
    <property type="molecule type" value="Genomic_DNA"/>
</dbReference>
<organism evidence="2 3">
    <name type="scientific">Eilatimonas milleporae</name>
    <dbReference type="NCBI Taxonomy" id="911205"/>
    <lineage>
        <taxon>Bacteria</taxon>
        <taxon>Pseudomonadati</taxon>
        <taxon>Pseudomonadota</taxon>
        <taxon>Alphaproteobacteria</taxon>
        <taxon>Kordiimonadales</taxon>
        <taxon>Kordiimonadaceae</taxon>
        <taxon>Eilatimonas</taxon>
    </lineage>
</organism>
<feature type="compositionally biased region" description="Gly residues" evidence="1">
    <location>
        <begin position="61"/>
        <end position="72"/>
    </location>
</feature>
<keyword evidence="3" id="KW-1185">Reference proteome</keyword>
<evidence type="ECO:0000313" key="2">
    <source>
        <dbReference type="EMBL" id="RMB01809.1"/>
    </source>
</evidence>
<dbReference type="InParanoid" id="A0A3M0C3Y5"/>
<proteinExistence type="predicted"/>
<sequence length="350" mass="35930">MKQGMAVRIALLLLGGAYALGGGFALPSGVLTTAGAASAADRADGQDTSQDDKAGQSTDRNGGGDGADGGAGKARFDSTGFMKSLDLLITEQKRTRAGGTAAADPGGDLILSLRETSPVRENGFLYLEDAAPAGGMDAAAGLSARPDFSSLYTPEGAVRGIEGQTGFAGSSRLGLLSFGADPLDPNDPGFQIALESAFRMTDALQAGGVLTGVAGGGADIMPFSQGLVDQETSLGLSFGYAGFALDASVLNRDAVFGIDGSGTNVGLSYSTSVWSARLSMTEYTQGADLFGIENEARNLISVELGANVRLTDWAGLTGGLRYYDYGSRLLLNPEKGERSQMIFLGGRLRF</sequence>
<reference evidence="2 3" key="1">
    <citation type="submission" date="2018-10" db="EMBL/GenBank/DDBJ databases">
        <title>Genomic Encyclopedia of Archaeal and Bacterial Type Strains, Phase II (KMG-II): from individual species to whole genera.</title>
        <authorList>
            <person name="Goeker M."/>
        </authorList>
    </citation>
    <scope>NUCLEOTIDE SEQUENCE [LARGE SCALE GENOMIC DNA]</scope>
    <source>
        <strain evidence="2 3">DSM 25217</strain>
    </source>
</reference>
<dbReference type="AlphaFoldDB" id="A0A3M0C3Y5"/>
<evidence type="ECO:0000256" key="1">
    <source>
        <dbReference type="SAM" id="MobiDB-lite"/>
    </source>
</evidence>